<proteinExistence type="predicted"/>
<dbReference type="eggNOG" id="ENOG50330BT">
    <property type="taxonomic scope" value="Bacteria"/>
</dbReference>
<evidence type="ECO:0008006" key="3">
    <source>
        <dbReference type="Google" id="ProtNLM"/>
    </source>
</evidence>
<dbReference type="HOGENOM" id="CLU_171794_1_0_9"/>
<dbReference type="Proteomes" id="UP000002217">
    <property type="component" value="Chromosome"/>
</dbReference>
<name>C8W6H0_DESAS</name>
<reference evidence="1 2" key="1">
    <citation type="journal article" date="2009" name="Stand. Genomic Sci.">
        <title>Complete genome sequence of Desulfotomaculum acetoxidans type strain (5575).</title>
        <authorList>
            <person name="Spring S."/>
            <person name="Lapidus A."/>
            <person name="Schroder M."/>
            <person name="Gleim D."/>
            <person name="Sims D."/>
            <person name="Meincke L."/>
            <person name="Glavina Del Rio T."/>
            <person name="Tice H."/>
            <person name="Copeland A."/>
            <person name="Cheng J.F."/>
            <person name="Lucas S."/>
            <person name="Chen F."/>
            <person name="Nolan M."/>
            <person name="Bruce D."/>
            <person name="Goodwin L."/>
            <person name="Pitluck S."/>
            <person name="Ivanova N."/>
            <person name="Mavromatis K."/>
            <person name="Mikhailova N."/>
            <person name="Pati A."/>
            <person name="Chen A."/>
            <person name="Palaniappan K."/>
            <person name="Land M."/>
            <person name="Hauser L."/>
            <person name="Chang Y.J."/>
            <person name="Jeffries C.D."/>
            <person name="Chain P."/>
            <person name="Saunders E."/>
            <person name="Brettin T."/>
            <person name="Detter J.C."/>
            <person name="Goker M."/>
            <person name="Bristow J."/>
            <person name="Eisen J.A."/>
            <person name="Markowitz V."/>
            <person name="Hugenholtz P."/>
            <person name="Kyrpides N.C."/>
            <person name="Klenk H.P."/>
            <person name="Han C."/>
        </authorList>
    </citation>
    <scope>NUCLEOTIDE SEQUENCE [LARGE SCALE GENOMIC DNA]</scope>
    <source>
        <strain evidence="2">ATCC 49208 / DSM 771 / VKM B-1644</strain>
    </source>
</reference>
<dbReference type="InterPro" id="IPR024702">
    <property type="entry name" value="Uncharacterised_YmfJ"/>
</dbReference>
<evidence type="ECO:0000313" key="2">
    <source>
        <dbReference type="Proteomes" id="UP000002217"/>
    </source>
</evidence>
<dbReference type="EMBL" id="CP001720">
    <property type="protein sequence ID" value="ACV62259.1"/>
    <property type="molecule type" value="Genomic_DNA"/>
</dbReference>
<accession>C8W6H0</accession>
<dbReference type="InterPro" id="IPR038292">
    <property type="entry name" value="YmfJ/YflH_sf"/>
</dbReference>
<evidence type="ECO:0000313" key="1">
    <source>
        <dbReference type="EMBL" id="ACV62259.1"/>
    </source>
</evidence>
<dbReference type="KEGG" id="dae:Dtox_1383"/>
<dbReference type="RefSeq" id="WP_015756974.1">
    <property type="nucleotide sequence ID" value="NC_013216.1"/>
</dbReference>
<dbReference type="AlphaFoldDB" id="C8W6H0"/>
<dbReference type="Pfam" id="PF11588">
    <property type="entry name" value="DUF3243"/>
    <property type="match status" value="1"/>
</dbReference>
<keyword evidence="2" id="KW-1185">Reference proteome</keyword>
<sequence length="87" mass="9693">MEIDVSWNGWKKMLGRAVDAVESIGASEDTIDSAAYHVGNFLSKNVDPANREQCLLKEMWDEAGSQERRVIASVVVRLADKEDRGNL</sequence>
<organism evidence="1 2">
    <name type="scientific">Desulfofarcimen acetoxidans (strain ATCC 49208 / DSM 771 / KCTC 5769 / VKM B-1644 / 5575)</name>
    <name type="common">Desulfotomaculum acetoxidans</name>
    <dbReference type="NCBI Taxonomy" id="485916"/>
    <lineage>
        <taxon>Bacteria</taxon>
        <taxon>Bacillati</taxon>
        <taxon>Bacillota</taxon>
        <taxon>Clostridia</taxon>
        <taxon>Eubacteriales</taxon>
        <taxon>Peptococcaceae</taxon>
        <taxon>Desulfofarcimen</taxon>
    </lineage>
</organism>
<gene>
    <name evidence="1" type="ordered locus">Dtox_1383</name>
</gene>
<dbReference type="InterPro" id="IPR021637">
    <property type="entry name" value="DUF3243"/>
</dbReference>
<dbReference type="STRING" id="485916.Dtox_1383"/>
<dbReference type="OrthoDB" id="2382009at2"/>
<protein>
    <recommendedName>
        <fullName evidence="3">DUF3243 domain-containing protein</fullName>
    </recommendedName>
</protein>
<dbReference type="Gene3D" id="1.10.760.20">
    <property type="entry name" value="Protein of unknown function DUF3243"/>
    <property type="match status" value="1"/>
</dbReference>
<dbReference type="PIRSF" id="PIRSF004764">
    <property type="entry name" value="YmfJ"/>
    <property type="match status" value="1"/>
</dbReference>